<keyword evidence="2" id="KW-1185">Reference proteome</keyword>
<dbReference type="EMBL" id="JATM01000002">
    <property type="protein sequence ID" value="OOL18912.1"/>
    <property type="molecule type" value="Genomic_DNA"/>
</dbReference>
<dbReference type="GO" id="GO:0044781">
    <property type="term" value="P:bacterial-type flagellum organization"/>
    <property type="evidence" value="ECO:0007669"/>
    <property type="project" value="InterPro"/>
</dbReference>
<organism evidence="1 2">
    <name type="scientific">Bombella intestini</name>
    <dbReference type="NCBI Taxonomy" id="1539051"/>
    <lineage>
        <taxon>Bacteria</taxon>
        <taxon>Pseudomonadati</taxon>
        <taxon>Pseudomonadota</taxon>
        <taxon>Alphaproteobacteria</taxon>
        <taxon>Acetobacterales</taxon>
        <taxon>Acetobacteraceae</taxon>
        <taxon>Bombella</taxon>
    </lineage>
</organism>
<name>A0A1S8GQW8_9PROT</name>
<protein>
    <recommendedName>
        <fullName evidence="3">Flagellin assembly protein</fullName>
    </recommendedName>
</protein>
<comment type="caution">
    <text evidence="1">The sequence shown here is derived from an EMBL/GenBank/DDBJ whole genome shotgun (WGS) entry which is preliminary data.</text>
</comment>
<reference evidence="1 2" key="1">
    <citation type="journal article" date="2016" name="PLoS ONE">
        <title>Whole-Genome Sequence Analysis of Bombella intestini LMG 28161T, a Novel Acetic Acid Bacterium Isolated from the Crop of a Red-Tailed Bumble Bee, Bombus lapidarius.</title>
        <authorList>
            <person name="Li L."/>
            <person name="Illeghems K."/>
            <person name="Van Kerrebroeck S."/>
            <person name="Borremans W."/>
            <person name="Cleenwerck I."/>
            <person name="Smagghe G."/>
            <person name="De Vuyst L."/>
            <person name="Vandamme P."/>
        </authorList>
    </citation>
    <scope>NUCLEOTIDE SEQUENCE [LARGE SCALE GENOMIC DNA]</scope>
    <source>
        <strain evidence="1 2">R-52487</strain>
    </source>
</reference>
<dbReference type="Proteomes" id="UP000200980">
    <property type="component" value="Unassembled WGS sequence"/>
</dbReference>
<accession>A0A1S8GQW8</accession>
<dbReference type="STRING" id="1539051.AL01_04035"/>
<proteinExistence type="predicted"/>
<dbReference type="InterPro" id="IPR010845">
    <property type="entry name" value="FlaF"/>
</dbReference>
<evidence type="ECO:0000313" key="2">
    <source>
        <dbReference type="Proteomes" id="UP000200980"/>
    </source>
</evidence>
<dbReference type="AlphaFoldDB" id="A0A1S8GQW8"/>
<dbReference type="RefSeq" id="WP_077396131.1">
    <property type="nucleotide sequence ID" value="NZ_JATM01000002.1"/>
</dbReference>
<evidence type="ECO:0000313" key="1">
    <source>
        <dbReference type="EMBL" id="OOL18912.1"/>
    </source>
</evidence>
<sequence length="123" mass="13701">MYQNNAMNAYRMAASSSLSDREADAECFRRLIATLESAAHETDVIQRNQALAKNQRLWSLIQRANAVEAGMVETEDRLLFARMADQAQRYGIRAILDPTLSLAPLIDTARNVLEGLEMAISEG</sequence>
<evidence type="ECO:0008006" key="3">
    <source>
        <dbReference type="Google" id="ProtNLM"/>
    </source>
</evidence>
<dbReference type="Pfam" id="PF07309">
    <property type="entry name" value="FlaF"/>
    <property type="match status" value="1"/>
</dbReference>
<gene>
    <name evidence="1" type="ORF">AL01_04035</name>
</gene>
<dbReference type="OrthoDB" id="7218979at2"/>